<gene>
    <name evidence="2" type="ORF">BN9_015040</name>
</gene>
<dbReference type="OrthoDB" id="531008at2759"/>
<name>A0A024G1S0_9STRA</name>
<comment type="caution">
    <text evidence="2">The sequence shown here is derived from an EMBL/GenBank/DDBJ whole genome shotgun (WGS) entry which is preliminary data.</text>
</comment>
<accession>A0A024G1S0</accession>
<reference evidence="2 3" key="1">
    <citation type="submission" date="2012-05" db="EMBL/GenBank/DDBJ databases">
        <title>Recombination and specialization in a pathogen metapopulation.</title>
        <authorList>
            <person name="Gardiner A."/>
            <person name="Kemen E."/>
            <person name="Schultz-Larsen T."/>
            <person name="MacLean D."/>
            <person name="Van Oosterhout C."/>
            <person name="Jones J.D.G."/>
        </authorList>
    </citation>
    <scope>NUCLEOTIDE SEQUENCE [LARGE SCALE GENOMIC DNA]</scope>
    <source>
        <strain evidence="2 3">Ac Nc2</strain>
    </source>
</reference>
<dbReference type="InParanoid" id="A0A024G1S0"/>
<sequence length="576" mass="64329">MHCITTTRDHFLLVCIGILDALDQVQERLHLSVRLIKKLRRKLLELMDFNNLSPKYRKGLSTSQVERVKVGQYAGPKMVESDVQDVKEASGLIHSLLSVTKMLTQVVISTAVGTCHRMCTLIMNVPGLRLACNLLHRLYQLIDEILDLATPSQIASEPGSYGGNSERKSNFEDPSLTAIVLEYREKECALPWNNNRRIQRVMHFQIPLRSFEATVRLPPEAVSADPMFTEFGRDNWGQRRQSSSECVASSSSPRSIPVSPIARKRVQLAFNNFSDDVLYQARDRLRKERAETLTGVRDLKVPRFNIRTCECLANCIHSCICLQVGSGMYRSVRGSVAVPHNRYVYFEMSLCGLHNAEARRQSQRTNDSMPSTNTFPGQISQKPDDESQDVSVCIGLSTRMMPLNTLVGTSKHSIGYYSAGHVLVGGEKQSFQAVNVRYGLNTTVGMLIYFDDNLQPPSCQYENENSQRSSDAHGCVKARFSVSGLAVRDGENQVVECSFGIPSESDLYPTLSLHSQDVCVFSRFSAPDIIALNVHDFDIPHGPLSVWCLDGLQLDVSSSNTIDRVEATLVDDTAVW</sequence>
<organism evidence="2 3">
    <name type="scientific">Albugo candida</name>
    <dbReference type="NCBI Taxonomy" id="65357"/>
    <lineage>
        <taxon>Eukaryota</taxon>
        <taxon>Sar</taxon>
        <taxon>Stramenopiles</taxon>
        <taxon>Oomycota</taxon>
        <taxon>Peronosporomycetes</taxon>
        <taxon>Albuginales</taxon>
        <taxon>Albuginaceae</taxon>
        <taxon>Albugo</taxon>
    </lineage>
</organism>
<protein>
    <recommendedName>
        <fullName evidence="4">SPRY domain-containing protein</fullName>
    </recommendedName>
</protein>
<evidence type="ECO:0008006" key="4">
    <source>
        <dbReference type="Google" id="ProtNLM"/>
    </source>
</evidence>
<dbReference type="Gene3D" id="2.60.120.920">
    <property type="match status" value="1"/>
</dbReference>
<evidence type="ECO:0000256" key="1">
    <source>
        <dbReference type="SAM" id="MobiDB-lite"/>
    </source>
</evidence>
<dbReference type="InterPro" id="IPR043136">
    <property type="entry name" value="B30.2/SPRY_sf"/>
</dbReference>
<proteinExistence type="predicted"/>
<feature type="region of interest" description="Disordered" evidence="1">
    <location>
        <begin position="359"/>
        <end position="387"/>
    </location>
</feature>
<evidence type="ECO:0000313" key="2">
    <source>
        <dbReference type="EMBL" id="CCI40720.1"/>
    </source>
</evidence>
<dbReference type="EMBL" id="CAIX01000011">
    <property type="protein sequence ID" value="CCI40720.1"/>
    <property type="molecule type" value="Genomic_DNA"/>
</dbReference>
<dbReference type="Proteomes" id="UP000053237">
    <property type="component" value="Unassembled WGS sequence"/>
</dbReference>
<keyword evidence="3" id="KW-1185">Reference proteome</keyword>
<evidence type="ECO:0000313" key="3">
    <source>
        <dbReference type="Proteomes" id="UP000053237"/>
    </source>
</evidence>
<feature type="compositionally biased region" description="Polar residues" evidence="1">
    <location>
        <begin position="363"/>
        <end position="381"/>
    </location>
</feature>
<dbReference type="AlphaFoldDB" id="A0A024G1S0"/>